<dbReference type="Proteomes" id="UP000181936">
    <property type="component" value="Chromosome"/>
</dbReference>
<organism evidence="1 2">
    <name type="scientific">Bacillus weihaiensis</name>
    <dbReference type="NCBI Taxonomy" id="1547283"/>
    <lineage>
        <taxon>Bacteria</taxon>
        <taxon>Bacillati</taxon>
        <taxon>Bacillota</taxon>
        <taxon>Bacilli</taxon>
        <taxon>Bacillales</taxon>
        <taxon>Bacillaceae</taxon>
        <taxon>Bacillus</taxon>
    </lineage>
</organism>
<dbReference type="AlphaFoldDB" id="A0A1L3MXK3"/>
<evidence type="ECO:0000313" key="2">
    <source>
        <dbReference type="Proteomes" id="UP000181936"/>
    </source>
</evidence>
<dbReference type="EMBL" id="CP016020">
    <property type="protein sequence ID" value="APH07048.1"/>
    <property type="molecule type" value="Genomic_DNA"/>
</dbReference>
<keyword evidence="2" id="KW-1185">Reference proteome</keyword>
<dbReference type="Pfam" id="PF10612">
    <property type="entry name" value="Spore-coat_CotZ"/>
    <property type="match status" value="1"/>
</dbReference>
<reference evidence="1 2" key="1">
    <citation type="journal article" date="2016" name="Sci. Rep.">
        <title>Complete genome sequence and transcriptomic analysis of a novel marine strain Bacillus weihaiensis reveals the mechanism of brown algae degradation.</title>
        <authorList>
            <person name="Zhu Y."/>
            <person name="Chen P."/>
            <person name="Bao Y."/>
            <person name="Men Y."/>
            <person name="Zeng Y."/>
            <person name="Yang J."/>
            <person name="Sun J."/>
            <person name="Sun Y."/>
        </authorList>
    </citation>
    <scope>NUCLEOTIDE SEQUENCE [LARGE SCALE GENOMIC DNA]</scope>
    <source>
        <strain evidence="1 2">Alg07</strain>
    </source>
</reference>
<proteinExistence type="predicted"/>
<evidence type="ECO:0000313" key="1">
    <source>
        <dbReference type="EMBL" id="APH07048.1"/>
    </source>
</evidence>
<protein>
    <recommendedName>
        <fullName evidence="3">Spore coat protein</fullName>
    </recommendedName>
</protein>
<gene>
    <name evidence="1" type="ORF">A9C19_10360</name>
</gene>
<dbReference type="KEGG" id="bwh:A9C19_10360"/>
<evidence type="ECO:0008006" key="3">
    <source>
        <dbReference type="Google" id="ProtNLM"/>
    </source>
</evidence>
<name>A0A1L3MXK3_9BACI</name>
<sequence length="148" mass="17279">MDGRRSDPICLYDALYAIKEQQDQLQGSPTSCYSSLFRKLFRIDTIPFILYSKSGAFELAGLKYRNTEEDHDHFITNFFRVEHLDKINGATLSLLRPILFCQTKKYDICHVDRLERTNICVTVDLSYFCAIQCLDLTLLKEIVIEPKW</sequence>
<accession>A0A1L3MXK3</accession>
<dbReference type="InterPro" id="IPR019593">
    <property type="entry name" value="Spore_coat_protein_Z/Y"/>
</dbReference>